<evidence type="ECO:0000256" key="2">
    <source>
        <dbReference type="ARBA" id="ARBA00022741"/>
    </source>
</evidence>
<dbReference type="GO" id="GO:0000160">
    <property type="term" value="P:phosphorelay signal transduction system"/>
    <property type="evidence" value="ECO:0007669"/>
    <property type="project" value="UniProtKB-KW"/>
</dbReference>
<evidence type="ECO:0000256" key="7">
    <source>
        <dbReference type="PROSITE-ProRule" id="PRU00169"/>
    </source>
</evidence>
<keyword evidence="4" id="KW-0902">Two-component regulatory system</keyword>
<dbReference type="InterPro" id="IPR027417">
    <property type="entry name" value="P-loop_NTPase"/>
</dbReference>
<dbReference type="Pfam" id="PF00072">
    <property type="entry name" value="Response_reg"/>
    <property type="match status" value="1"/>
</dbReference>
<reference evidence="10 11" key="1">
    <citation type="submission" date="2019-07" db="EMBL/GenBank/DDBJ databases">
        <title>Reclasification of Spiribacter aquaticus.</title>
        <authorList>
            <person name="Leon M.J."/>
            <person name="Sanchez-Porro C."/>
            <person name="Ventosa A."/>
        </authorList>
    </citation>
    <scope>NUCLEOTIDE SEQUENCE [LARGE SCALE GENOMIC DNA]</scope>
    <source>
        <strain evidence="10 11">SP30</strain>
    </source>
</reference>
<dbReference type="Gene3D" id="1.10.10.60">
    <property type="entry name" value="Homeodomain-like"/>
    <property type="match status" value="1"/>
</dbReference>
<dbReference type="SMART" id="SM00448">
    <property type="entry name" value="REC"/>
    <property type="match status" value="1"/>
</dbReference>
<feature type="domain" description="Response regulatory" evidence="9">
    <location>
        <begin position="5"/>
        <end position="120"/>
    </location>
</feature>
<dbReference type="PRINTS" id="PR01590">
    <property type="entry name" value="HTHFIS"/>
</dbReference>
<feature type="modified residue" description="4-aspartylphosphate" evidence="7">
    <location>
        <position position="54"/>
    </location>
</feature>
<evidence type="ECO:0000256" key="6">
    <source>
        <dbReference type="ARBA" id="ARBA00023163"/>
    </source>
</evidence>
<dbReference type="GO" id="GO:0006355">
    <property type="term" value="P:regulation of DNA-templated transcription"/>
    <property type="evidence" value="ECO:0007669"/>
    <property type="project" value="InterPro"/>
</dbReference>
<dbReference type="InterPro" id="IPR009057">
    <property type="entry name" value="Homeodomain-like_sf"/>
</dbReference>
<dbReference type="PANTHER" id="PTHR32071">
    <property type="entry name" value="TRANSCRIPTIONAL REGULATORY PROTEIN"/>
    <property type="match status" value="1"/>
</dbReference>
<keyword evidence="6" id="KW-0804">Transcription</keyword>
<dbReference type="Pfam" id="PF02954">
    <property type="entry name" value="HTH_8"/>
    <property type="match status" value="1"/>
</dbReference>
<dbReference type="Gene3D" id="3.40.50.300">
    <property type="entry name" value="P-loop containing nucleotide triphosphate hydrolases"/>
    <property type="match status" value="1"/>
</dbReference>
<dbReference type="InterPro" id="IPR058031">
    <property type="entry name" value="AAA_lid_NorR"/>
</dbReference>
<evidence type="ECO:0000313" key="11">
    <source>
        <dbReference type="Proteomes" id="UP000316688"/>
    </source>
</evidence>
<dbReference type="SUPFAM" id="SSF52172">
    <property type="entry name" value="CheY-like"/>
    <property type="match status" value="1"/>
</dbReference>
<keyword evidence="1 7" id="KW-0597">Phosphoprotein</keyword>
<dbReference type="CDD" id="cd00009">
    <property type="entry name" value="AAA"/>
    <property type="match status" value="1"/>
</dbReference>
<dbReference type="AlphaFoldDB" id="A0A557RMI7"/>
<evidence type="ECO:0000313" key="10">
    <source>
        <dbReference type="EMBL" id="TVO66356.1"/>
    </source>
</evidence>
<dbReference type="InterPro" id="IPR002197">
    <property type="entry name" value="HTH_Fis"/>
</dbReference>
<dbReference type="GO" id="GO:0043565">
    <property type="term" value="F:sequence-specific DNA binding"/>
    <property type="evidence" value="ECO:0007669"/>
    <property type="project" value="InterPro"/>
</dbReference>
<name>A0A557RMI7_9GAMM</name>
<evidence type="ECO:0000259" key="9">
    <source>
        <dbReference type="PROSITE" id="PS50110"/>
    </source>
</evidence>
<keyword evidence="11" id="KW-1185">Reference proteome</keyword>
<feature type="domain" description="Sigma-54 factor interaction" evidence="8">
    <location>
        <begin position="139"/>
        <end position="363"/>
    </location>
</feature>
<comment type="caution">
    <text evidence="10">The sequence shown here is derived from an EMBL/GenBank/DDBJ whole genome shotgun (WGS) entry which is preliminary data.</text>
</comment>
<dbReference type="CDD" id="cd17550">
    <property type="entry name" value="REC_NtrX-like"/>
    <property type="match status" value="1"/>
</dbReference>
<dbReference type="Gene3D" id="3.40.50.2300">
    <property type="match status" value="1"/>
</dbReference>
<dbReference type="SUPFAM" id="SSF52540">
    <property type="entry name" value="P-loop containing nucleoside triphosphate hydrolases"/>
    <property type="match status" value="1"/>
</dbReference>
<keyword evidence="3" id="KW-0067">ATP-binding</keyword>
<sequence length="459" mass="49586">MSKAYVLVVDDEPDIRELVREILEDEGYAVATAESADQARSLLRERTPQLVLLDIWMPGDDGISLLREWAQGGVCPFPVVMISGHGTVETAVEATRHGAMDFVEKPLSMGKLLATVEQALNAPDAVAAPAGAPAAVVEPVGRSSAMRDLREQAERLAGTDSWVLISGEPGSGRKCLGRYIHSLSERRAGPLVEVAAGTIAGQSAAHELFGQVRGDQVIPGRLEAAAGGTLILDGAADLDAEAQTRLASAIDAGSFQRVGGSERLSLDVRMIAISRRDLTAEAHAGRFRPDLAYALSVIPLTVPPLREHAEDIPELVVFQVDRLVEREQLGYRRFTVAAQNRLRNHHWPGNVQELHNLVQRLLVLGDGIDIEVGEVEAALSERPAAAGGDSDWPQALALPLREARERFERDYLQRQLQRADGSVAQLARLAGMERTHLYRKLRALGIDPREGGESGGGRA</sequence>
<dbReference type="InterPro" id="IPR011006">
    <property type="entry name" value="CheY-like_superfamily"/>
</dbReference>
<dbReference type="RefSeq" id="WP_144346914.1">
    <property type="nucleotide sequence ID" value="NZ_VMKP01000001.1"/>
</dbReference>
<dbReference type="Pfam" id="PF00158">
    <property type="entry name" value="Sigma54_activat"/>
    <property type="match status" value="1"/>
</dbReference>
<dbReference type="Pfam" id="PF25601">
    <property type="entry name" value="AAA_lid_14"/>
    <property type="match status" value="1"/>
</dbReference>
<keyword evidence="2" id="KW-0547">Nucleotide-binding</keyword>
<proteinExistence type="predicted"/>
<organism evidence="10 11">
    <name type="scientific">Spiribacter aquaticus</name>
    <dbReference type="NCBI Taxonomy" id="1935996"/>
    <lineage>
        <taxon>Bacteria</taxon>
        <taxon>Pseudomonadati</taxon>
        <taxon>Pseudomonadota</taxon>
        <taxon>Gammaproteobacteria</taxon>
        <taxon>Chromatiales</taxon>
        <taxon>Ectothiorhodospiraceae</taxon>
        <taxon>Spiribacter</taxon>
    </lineage>
</organism>
<dbReference type="InterPro" id="IPR002078">
    <property type="entry name" value="Sigma_54_int"/>
</dbReference>
<evidence type="ECO:0000259" key="8">
    <source>
        <dbReference type="PROSITE" id="PS50045"/>
    </source>
</evidence>
<dbReference type="Gene3D" id="1.10.8.60">
    <property type="match status" value="1"/>
</dbReference>
<evidence type="ECO:0000256" key="3">
    <source>
        <dbReference type="ARBA" id="ARBA00022840"/>
    </source>
</evidence>
<dbReference type="PANTHER" id="PTHR32071:SF17">
    <property type="entry name" value="TRANSCRIPTIONAL REGULATOR (NTRC FAMILY)"/>
    <property type="match status" value="1"/>
</dbReference>
<dbReference type="PROSITE" id="PS50110">
    <property type="entry name" value="RESPONSE_REGULATORY"/>
    <property type="match status" value="1"/>
</dbReference>
<protein>
    <submittedName>
        <fullName evidence="10">Sigma-54-dependent Fis family transcriptional regulator</fullName>
    </submittedName>
</protein>
<accession>A0A557RMI7</accession>
<dbReference type="EMBL" id="VMKP01000001">
    <property type="protein sequence ID" value="TVO66356.1"/>
    <property type="molecule type" value="Genomic_DNA"/>
</dbReference>
<evidence type="ECO:0000256" key="5">
    <source>
        <dbReference type="ARBA" id="ARBA00023015"/>
    </source>
</evidence>
<dbReference type="SUPFAM" id="SSF46689">
    <property type="entry name" value="Homeodomain-like"/>
    <property type="match status" value="1"/>
</dbReference>
<keyword evidence="5" id="KW-0805">Transcription regulation</keyword>
<dbReference type="FunFam" id="3.40.50.2300:FF:000018">
    <property type="entry name" value="DNA-binding transcriptional regulator NtrC"/>
    <property type="match status" value="1"/>
</dbReference>
<gene>
    <name evidence="10" type="ORF">FPL11_01305</name>
</gene>
<evidence type="ECO:0000256" key="1">
    <source>
        <dbReference type="ARBA" id="ARBA00022553"/>
    </source>
</evidence>
<dbReference type="Proteomes" id="UP000316688">
    <property type="component" value="Unassembled WGS sequence"/>
</dbReference>
<dbReference type="PROSITE" id="PS50045">
    <property type="entry name" value="SIGMA54_INTERACT_4"/>
    <property type="match status" value="1"/>
</dbReference>
<dbReference type="GO" id="GO:0005524">
    <property type="term" value="F:ATP binding"/>
    <property type="evidence" value="ECO:0007669"/>
    <property type="project" value="UniProtKB-KW"/>
</dbReference>
<evidence type="ECO:0000256" key="4">
    <source>
        <dbReference type="ARBA" id="ARBA00023012"/>
    </source>
</evidence>
<dbReference type="InterPro" id="IPR001789">
    <property type="entry name" value="Sig_transdc_resp-reg_receiver"/>
</dbReference>